<dbReference type="Proteomes" id="UP000311469">
    <property type="component" value="Chromosome cSF1"/>
</dbReference>
<evidence type="ECO:0008006" key="3">
    <source>
        <dbReference type="Google" id="ProtNLM"/>
    </source>
</evidence>
<protein>
    <recommendedName>
        <fullName evidence="3">Phosphoadenosine phosphosulphate reductase domain-containing protein</fullName>
    </recommendedName>
</protein>
<evidence type="ECO:0000313" key="1">
    <source>
        <dbReference type="EMBL" id="QDC36665.1"/>
    </source>
</evidence>
<sequence>MTEIIRTTLAAANDDTCHADLIGVPVVAAWGMGVDSTAMIIEWVARGLPLSVVLTADTGVEREETYAYLPIFQRWMDRHHVEHHIVRYVPRRFKHWPPYFSLLENCLTNATLPSISFGRHSCSQKWKIQPQDQWVAGWLPAQAIWARGGRVVKLIGYDSSPADSRRYAHREGHVSDVYDYRYPLREWGWDREACITRIRAEGLPIPIKSACWLCLAQKSAELMTLPPWCLRLIVLVEARAAPRLQTVEGLWRKSTRERPGSMTRFIRDRSLLPACEIDAIIAGAPVDLIDFQRVAAQIPLDERPTMRDWIERFNEGVERLAA</sequence>
<dbReference type="Gene3D" id="3.40.50.620">
    <property type="entry name" value="HUPs"/>
    <property type="match status" value="1"/>
</dbReference>
<proteinExistence type="predicted"/>
<evidence type="ECO:0000313" key="2">
    <source>
        <dbReference type="Proteomes" id="UP000311469"/>
    </source>
</evidence>
<name>A0A5B8CCT8_SPHSA</name>
<dbReference type="EMBL" id="CP041016">
    <property type="protein sequence ID" value="QDC36665.1"/>
    <property type="molecule type" value="Genomic_DNA"/>
</dbReference>
<dbReference type="AlphaFoldDB" id="A0A5B8CCT8"/>
<reference evidence="1 2" key="1">
    <citation type="submission" date="2019-06" db="EMBL/GenBank/DDBJ databases">
        <title>Genome organization and adaptive potential of archetypical organophosphate degarding Sphingobium fuliginis ATCC 27551.</title>
        <authorList>
            <person name="Sarwar A."/>
            <person name="Parthasarathy S."/>
            <person name="Singh C."/>
            <person name="Siddavattam D."/>
        </authorList>
    </citation>
    <scope>NUCLEOTIDE SEQUENCE [LARGE SCALE GENOMIC DNA]</scope>
    <source>
        <strain evidence="1 2">ATCC 27551</strain>
    </source>
</reference>
<dbReference type="KEGG" id="sufl:FIL70_04835"/>
<dbReference type="SUPFAM" id="SSF52402">
    <property type="entry name" value="Adenine nucleotide alpha hydrolases-like"/>
    <property type="match status" value="1"/>
</dbReference>
<dbReference type="RefSeq" id="WP_140041731.1">
    <property type="nucleotide sequence ID" value="NZ_CP041016.1"/>
</dbReference>
<gene>
    <name evidence="1" type="ORF">FIL70_04835</name>
</gene>
<dbReference type="InterPro" id="IPR014729">
    <property type="entry name" value="Rossmann-like_a/b/a_fold"/>
</dbReference>
<accession>A0A5B8CCT8</accession>
<organism evidence="1 2">
    <name type="scientific">Sphingobium fuliginis ATCC 27551</name>
    <dbReference type="NCBI Taxonomy" id="1208342"/>
    <lineage>
        <taxon>Bacteria</taxon>
        <taxon>Pseudomonadati</taxon>
        <taxon>Pseudomonadota</taxon>
        <taxon>Alphaproteobacteria</taxon>
        <taxon>Sphingomonadales</taxon>
        <taxon>Sphingomonadaceae</taxon>
        <taxon>Sphingobium</taxon>
    </lineage>
</organism>